<organism evidence="8 9">
    <name type="scientific">Alistipes timonensis JC136</name>
    <dbReference type="NCBI Taxonomy" id="1033731"/>
    <lineage>
        <taxon>Bacteria</taxon>
        <taxon>Pseudomonadati</taxon>
        <taxon>Bacteroidota</taxon>
        <taxon>Bacteroidia</taxon>
        <taxon>Bacteroidales</taxon>
        <taxon>Rikenellaceae</taxon>
        <taxon>Alistipes</taxon>
    </lineage>
</organism>
<dbReference type="InterPro" id="IPR000209">
    <property type="entry name" value="Peptidase_S8/S53_dom"/>
</dbReference>
<protein>
    <submittedName>
        <fullName evidence="8">Serine protease, subtilisin family</fullName>
    </submittedName>
</protein>
<evidence type="ECO:0000313" key="9">
    <source>
        <dbReference type="Proteomes" id="UP000183253"/>
    </source>
</evidence>
<dbReference type="PANTHER" id="PTHR43806">
    <property type="entry name" value="PEPTIDASE S8"/>
    <property type="match status" value="1"/>
</dbReference>
<evidence type="ECO:0000256" key="1">
    <source>
        <dbReference type="ARBA" id="ARBA00011073"/>
    </source>
</evidence>
<feature type="domain" description="Peptidase S8/S53" evidence="7">
    <location>
        <begin position="224"/>
        <end position="550"/>
    </location>
</feature>
<evidence type="ECO:0000256" key="2">
    <source>
        <dbReference type="ARBA" id="ARBA00022670"/>
    </source>
</evidence>
<dbReference type="Proteomes" id="UP000183253">
    <property type="component" value="Unassembled WGS sequence"/>
</dbReference>
<dbReference type="RefSeq" id="WP_010262759.1">
    <property type="nucleotide sequence ID" value="NZ_CAEG01000011.1"/>
</dbReference>
<keyword evidence="4 5" id="KW-0720">Serine protease</keyword>
<dbReference type="PROSITE" id="PS51892">
    <property type="entry name" value="SUBTILASE"/>
    <property type="match status" value="1"/>
</dbReference>
<dbReference type="EMBL" id="FNRI01000004">
    <property type="protein sequence ID" value="SEA59507.1"/>
    <property type="molecule type" value="Genomic_DNA"/>
</dbReference>
<feature type="active site" description="Charge relay system" evidence="5">
    <location>
        <position position="232"/>
    </location>
</feature>
<dbReference type="InterPro" id="IPR023828">
    <property type="entry name" value="Peptidase_S8_Ser-AS"/>
</dbReference>
<dbReference type="InterPro" id="IPR050131">
    <property type="entry name" value="Peptidase_S8_subtilisin-like"/>
</dbReference>
<dbReference type="PROSITE" id="PS00137">
    <property type="entry name" value="SUBTILASE_HIS"/>
    <property type="match status" value="1"/>
</dbReference>
<evidence type="ECO:0000256" key="5">
    <source>
        <dbReference type="PROSITE-ProRule" id="PRU01240"/>
    </source>
</evidence>
<dbReference type="PANTHER" id="PTHR43806:SF11">
    <property type="entry name" value="CEREVISIN-RELATED"/>
    <property type="match status" value="1"/>
</dbReference>
<dbReference type="Pfam" id="PF00082">
    <property type="entry name" value="Peptidase_S8"/>
    <property type="match status" value="1"/>
</dbReference>
<accession>A0A1H4CGL0</accession>
<dbReference type="GO" id="GO:0006508">
    <property type="term" value="P:proteolysis"/>
    <property type="evidence" value="ECO:0007669"/>
    <property type="project" value="UniProtKB-KW"/>
</dbReference>
<dbReference type="PROSITE" id="PS51257">
    <property type="entry name" value="PROKAR_LIPOPROTEIN"/>
    <property type="match status" value="1"/>
</dbReference>
<name>A0A1H4CGL0_9BACT</name>
<feature type="active site" description="Charge relay system" evidence="5">
    <location>
        <position position="513"/>
    </location>
</feature>
<dbReference type="Gene3D" id="3.40.50.200">
    <property type="entry name" value="Peptidase S8/S53 domain"/>
    <property type="match status" value="1"/>
</dbReference>
<keyword evidence="9" id="KW-1185">Reference proteome</keyword>
<evidence type="ECO:0000259" key="7">
    <source>
        <dbReference type="Pfam" id="PF00082"/>
    </source>
</evidence>
<keyword evidence="3 5" id="KW-0378">Hydrolase</keyword>
<keyword evidence="2 5" id="KW-0645">Protease</keyword>
<feature type="active site" description="Charge relay system" evidence="5">
    <location>
        <position position="285"/>
    </location>
</feature>
<evidence type="ECO:0000256" key="4">
    <source>
        <dbReference type="ARBA" id="ARBA00022825"/>
    </source>
</evidence>
<sequence length="691" mass="73804">MKRLLLIGCLFAAFACTKEPAELSGGDSGPTPPRIVGTPTSGLALKGAISIKLTPEMAQTVATAQAQLPATRGGAVTRSGVGTIDDLLNEIGAEHFERIITYNPEWEAIYDETGINRWYSVSFDEDADLGQIGSRFAALPGVAVVEYQINPQYIRPMSVGPVIPASGANLHKTGETRAATTMNDPLLDYQWHFDNPGPDRYFDQPKAGADINLLDAWQLCTGSEDIIVAVIDEPVQTDHPDLKANIWSNPKNLQEHGFNFWDNSSVLDWKTPAKEEDGTESYADHGTHVAGVIAAVNNNGRGVCGIAGGRSNQGGVKIMSCQIMGNSEGAQTGNKNIKAFEYAWTNGAIIAQNSWGYLLQDKDGNPIPPEQFENEWNGQNFSAMRDAIDTFIRGAAAKNPDSPLQGGLVIFAAGNDGDVYGDAAIYPAAYSPIIAVGSMDWGFRPAYYTDYGSWVDITAPGGDAYTAQSVIDKKYYTNGMVMSTILCDDTMDYQDGRKDDDYWYGYGFMQGTSMACPHVSGVAALGLAYAAQNGKKYTPSEFKALLLSSVYGIDDYFTGSKRGDGVIVPDLSVYKNKMGGGCIDALKLLLAIKGTPAVYVKTGEAVTVDFSRYFGGDKSVVTLESTAKLASPGNLGLSSASVSVVGTKITFNCPKTGASLLTVTAKAGDTTIEREFAIVSRPNLAGNGGWL</sequence>
<keyword evidence="6" id="KW-0732">Signal</keyword>
<dbReference type="AlphaFoldDB" id="A0A1H4CGL0"/>
<dbReference type="PROSITE" id="PS00138">
    <property type="entry name" value="SUBTILASE_SER"/>
    <property type="match status" value="1"/>
</dbReference>
<dbReference type="InterPro" id="IPR022398">
    <property type="entry name" value="Peptidase_S8_His-AS"/>
</dbReference>
<proteinExistence type="inferred from homology"/>
<dbReference type="SUPFAM" id="SSF52743">
    <property type="entry name" value="Subtilisin-like"/>
    <property type="match status" value="1"/>
</dbReference>
<dbReference type="GO" id="GO:0004252">
    <property type="term" value="F:serine-type endopeptidase activity"/>
    <property type="evidence" value="ECO:0007669"/>
    <property type="project" value="UniProtKB-UniRule"/>
</dbReference>
<dbReference type="OrthoDB" id="1489355at2"/>
<comment type="similarity">
    <text evidence="1 5">Belongs to the peptidase S8 family.</text>
</comment>
<feature type="chain" id="PRO_5012158830" evidence="6">
    <location>
        <begin position="16"/>
        <end position="691"/>
    </location>
</feature>
<dbReference type="STRING" id="1033731.SAMN05444145_104307"/>
<gene>
    <name evidence="8" type="ORF">SAMN05444145_104307</name>
</gene>
<evidence type="ECO:0000256" key="6">
    <source>
        <dbReference type="SAM" id="SignalP"/>
    </source>
</evidence>
<feature type="signal peptide" evidence="6">
    <location>
        <begin position="1"/>
        <end position="15"/>
    </location>
</feature>
<dbReference type="InterPro" id="IPR036852">
    <property type="entry name" value="Peptidase_S8/S53_dom_sf"/>
</dbReference>
<evidence type="ECO:0000313" key="8">
    <source>
        <dbReference type="EMBL" id="SEA59507.1"/>
    </source>
</evidence>
<reference evidence="8 9" key="1">
    <citation type="submission" date="2016-10" db="EMBL/GenBank/DDBJ databases">
        <authorList>
            <person name="de Groot N.N."/>
        </authorList>
    </citation>
    <scope>NUCLEOTIDE SEQUENCE [LARGE SCALE GENOMIC DNA]</scope>
    <source>
        <strain evidence="8 9">DSM 25383</strain>
    </source>
</reference>
<evidence type="ECO:0000256" key="3">
    <source>
        <dbReference type="ARBA" id="ARBA00022801"/>
    </source>
</evidence>
<dbReference type="InterPro" id="IPR015500">
    <property type="entry name" value="Peptidase_S8_subtilisin-rel"/>
</dbReference>
<dbReference type="PRINTS" id="PR00723">
    <property type="entry name" value="SUBTILISIN"/>
</dbReference>